<sequence length="350" mass="39346">MQIFVKTLTGGIITLEIGASDTVDDLKTKICEKEGIPPDQQRLIFAGKQLEDGRNFSDYTIQEESTLHLVLSLPGGGMPYESVLYQGPQRVQRLTIILLAIGFTILIIVGTILSNRPSDNSPTLSEIGLMVIPNTNSIKYDPCDKDSYQPSLNDINKFITPYMGITPDAAFIQCNDTVRPAGEEVCIFNASQHICDGTKLCFLLVATFPISFMPVPYESYEEISHSISDKLMRDMVTIENNYPIRIPDVPAEVFKEAAIHPLPQGVWVDCAELHTEANSSMSDLDFQSFIPIYFFDNKAAKRYMKPFLRVEAYLHIRQVDIECRLIAKNINPNIDRVNITLIQEREDGKC</sequence>
<evidence type="ECO:0000313" key="8">
    <source>
        <dbReference type="EMBL" id="BDT62991.1"/>
    </source>
</evidence>
<evidence type="ECO:0000256" key="6">
    <source>
        <dbReference type="SAM" id="Phobius"/>
    </source>
</evidence>
<dbReference type="InterPro" id="IPR029071">
    <property type="entry name" value="Ubiquitin-like_domsf"/>
</dbReference>
<dbReference type="Gene3D" id="2.60.40.1660">
    <property type="entry name" value="Na, k-atpase alpha subunit"/>
    <property type="match status" value="1"/>
</dbReference>
<dbReference type="Pfam" id="PF00240">
    <property type="entry name" value="ubiquitin"/>
    <property type="match status" value="1"/>
</dbReference>
<feature type="transmembrane region" description="Helical" evidence="6">
    <location>
        <begin position="94"/>
        <end position="113"/>
    </location>
</feature>
<dbReference type="EMBL" id="LC738880">
    <property type="protein sequence ID" value="BDT62991.1"/>
    <property type="molecule type" value="Genomic_DNA"/>
</dbReference>
<dbReference type="PANTHER" id="PTHR10666">
    <property type="entry name" value="UBIQUITIN"/>
    <property type="match status" value="1"/>
</dbReference>
<dbReference type="InterPro" id="IPR019954">
    <property type="entry name" value="Ubiquitin_CS"/>
</dbReference>
<evidence type="ECO:0000256" key="4">
    <source>
        <dbReference type="ARBA" id="ARBA00022989"/>
    </source>
</evidence>
<dbReference type="Pfam" id="PF00287">
    <property type="entry name" value="Na_K-ATPase"/>
    <property type="match status" value="1"/>
</dbReference>
<dbReference type="PROSITE" id="PS00299">
    <property type="entry name" value="UBIQUITIN_1"/>
    <property type="match status" value="1"/>
</dbReference>
<evidence type="ECO:0000259" key="7">
    <source>
        <dbReference type="PROSITE" id="PS50053"/>
    </source>
</evidence>
<name>A0A9C7BWS3_9VIRU</name>
<keyword evidence="2 6" id="KW-0812">Transmembrane</keyword>
<dbReference type="GO" id="GO:0005890">
    <property type="term" value="C:sodium:potassium-exchanging ATPase complex"/>
    <property type="evidence" value="ECO:0007669"/>
    <property type="project" value="InterPro"/>
</dbReference>
<dbReference type="InterPro" id="IPR038702">
    <property type="entry name" value="Na/K_ATPase_sub_beta_sf"/>
</dbReference>
<organism evidence="8">
    <name type="scientific">Trachysalambria curvirostris nimavirus</name>
    <dbReference type="NCBI Taxonomy" id="2984282"/>
    <lineage>
        <taxon>Viruses</taxon>
        <taxon>Viruses incertae sedis</taxon>
        <taxon>Naldaviricetes</taxon>
        <taxon>Nimaviridae</taxon>
    </lineage>
</organism>
<evidence type="ECO:0000256" key="3">
    <source>
        <dbReference type="ARBA" id="ARBA00022968"/>
    </source>
</evidence>
<dbReference type="PRINTS" id="PR00348">
    <property type="entry name" value="UBIQUITIN"/>
</dbReference>
<keyword evidence="3" id="KW-0735">Signal-anchor</keyword>
<feature type="domain" description="Ubiquitin-like" evidence="7">
    <location>
        <begin position="1"/>
        <end position="76"/>
    </location>
</feature>
<dbReference type="GO" id="GO:0006813">
    <property type="term" value="P:potassium ion transport"/>
    <property type="evidence" value="ECO:0007669"/>
    <property type="project" value="InterPro"/>
</dbReference>
<dbReference type="Gene3D" id="3.10.20.90">
    <property type="entry name" value="Phosphatidylinositol 3-kinase Catalytic Subunit, Chain A, domain 1"/>
    <property type="match status" value="1"/>
</dbReference>
<dbReference type="PROSITE" id="PS50053">
    <property type="entry name" value="UBIQUITIN_2"/>
    <property type="match status" value="1"/>
</dbReference>
<keyword evidence="4 6" id="KW-1133">Transmembrane helix</keyword>
<dbReference type="InterPro" id="IPR019956">
    <property type="entry name" value="Ubiquitin_dom"/>
</dbReference>
<dbReference type="GO" id="GO:0006814">
    <property type="term" value="P:sodium ion transport"/>
    <property type="evidence" value="ECO:0007669"/>
    <property type="project" value="InterPro"/>
</dbReference>
<dbReference type="InterPro" id="IPR000402">
    <property type="entry name" value="Na/K_ATPase_sub_beta"/>
</dbReference>
<proteinExistence type="predicted"/>
<reference evidence="8" key="1">
    <citation type="submission" date="2022-10" db="EMBL/GenBank/DDBJ databases">
        <title>Genome sequences of endogenous nimaviruses in decapod crustaceans.</title>
        <authorList>
            <person name="Kawato S."/>
            <person name="Nozaki R."/>
            <person name="Kondo H."/>
            <person name="Hirono I."/>
        </authorList>
    </citation>
    <scope>NUCLEOTIDE SEQUENCE</scope>
    <source>
        <strain evidence="8">Ube2021</strain>
    </source>
</reference>
<dbReference type="FunFam" id="3.10.20.90:FF:000160">
    <property type="entry name" value="Polyubiquitin-C"/>
    <property type="match status" value="1"/>
</dbReference>
<dbReference type="SMART" id="SM00213">
    <property type="entry name" value="UBQ"/>
    <property type="match status" value="1"/>
</dbReference>
<protein>
    <recommendedName>
        <fullName evidence="7">Ubiquitin-like domain-containing protein</fullName>
    </recommendedName>
</protein>
<accession>A0A9C7BWS3</accession>
<keyword evidence="5 6" id="KW-0472">Membrane</keyword>
<dbReference type="SUPFAM" id="SSF54236">
    <property type="entry name" value="Ubiquitin-like"/>
    <property type="match status" value="1"/>
</dbReference>
<dbReference type="InterPro" id="IPR050158">
    <property type="entry name" value="Ubiquitin_ubiquitin-like"/>
</dbReference>
<comment type="subcellular location">
    <subcellularLocation>
        <location evidence="1">Membrane</location>
        <topology evidence="1">Single-pass type II membrane protein</topology>
    </subcellularLocation>
</comment>
<evidence type="ECO:0000256" key="1">
    <source>
        <dbReference type="ARBA" id="ARBA00004606"/>
    </source>
</evidence>
<dbReference type="InterPro" id="IPR000626">
    <property type="entry name" value="Ubiquitin-like_dom"/>
</dbReference>
<evidence type="ECO:0000256" key="2">
    <source>
        <dbReference type="ARBA" id="ARBA00022692"/>
    </source>
</evidence>
<evidence type="ECO:0000256" key="5">
    <source>
        <dbReference type="ARBA" id="ARBA00023136"/>
    </source>
</evidence>